<sequence>MKSPEGKLMEGLLAVGNWGAEAFAWFDGVCLPDTKGEKIKNWFHVAQPYLIGMRFDEVMKSVGEKLKEALLAVGNWGAEALAWFDGVFPPDRRCEMIKHWFHVAQPCLTAAVVLTMVVWLCGCCRLHGGGGRVKMMKAPGRNLRMPRRDFEINPRGYFQRLRSHPE</sequence>
<reference evidence="2" key="1">
    <citation type="journal article" date="2018" name="Gigascience">
        <title>Genome assembly of the Pink Ipe (Handroanthus impetiginosus, Bignoniaceae), a highly valued, ecologically keystone Neotropical timber forest tree.</title>
        <authorList>
            <person name="Silva-Junior O.B."/>
            <person name="Grattapaglia D."/>
            <person name="Novaes E."/>
            <person name="Collevatti R.G."/>
        </authorList>
    </citation>
    <scope>NUCLEOTIDE SEQUENCE [LARGE SCALE GENOMIC DNA]</scope>
    <source>
        <strain evidence="2">cv. UFG-1</strain>
    </source>
</reference>
<evidence type="ECO:0000313" key="1">
    <source>
        <dbReference type="EMBL" id="PIN11051.1"/>
    </source>
</evidence>
<keyword evidence="2" id="KW-1185">Reference proteome</keyword>
<gene>
    <name evidence="1" type="ORF">CDL12_16360</name>
</gene>
<dbReference type="PANTHER" id="PTHR33333">
    <property type="entry name" value="ERYTHROCYTE MEMBRANE PROTEIN 1-LIKE"/>
    <property type="match status" value="1"/>
</dbReference>
<dbReference type="PANTHER" id="PTHR33333:SF46">
    <property type="entry name" value="LOW QUALITY PROTEIN: GLYCINE-RICH PROTEIN DOT1"/>
    <property type="match status" value="1"/>
</dbReference>
<dbReference type="InterPro" id="IPR039926">
    <property type="entry name" value="Egg_app_1"/>
</dbReference>
<protein>
    <submittedName>
        <fullName evidence="1">Uncharacterized protein</fullName>
    </submittedName>
</protein>
<proteinExistence type="predicted"/>
<organism evidence="1 2">
    <name type="scientific">Handroanthus impetiginosus</name>
    <dbReference type="NCBI Taxonomy" id="429701"/>
    <lineage>
        <taxon>Eukaryota</taxon>
        <taxon>Viridiplantae</taxon>
        <taxon>Streptophyta</taxon>
        <taxon>Embryophyta</taxon>
        <taxon>Tracheophyta</taxon>
        <taxon>Spermatophyta</taxon>
        <taxon>Magnoliopsida</taxon>
        <taxon>eudicotyledons</taxon>
        <taxon>Gunneridae</taxon>
        <taxon>Pentapetalae</taxon>
        <taxon>asterids</taxon>
        <taxon>lamiids</taxon>
        <taxon>Lamiales</taxon>
        <taxon>Bignoniaceae</taxon>
        <taxon>Crescentiina</taxon>
        <taxon>Tabebuia alliance</taxon>
        <taxon>Handroanthus</taxon>
    </lineage>
</organism>
<name>A0A2G9H0K7_9LAMI</name>
<comment type="caution">
    <text evidence="1">The sequence shown here is derived from an EMBL/GenBank/DDBJ whole genome shotgun (WGS) entry which is preliminary data.</text>
</comment>
<dbReference type="Proteomes" id="UP000231279">
    <property type="component" value="Unassembled WGS sequence"/>
</dbReference>
<dbReference type="EMBL" id="NKXS01003045">
    <property type="protein sequence ID" value="PIN11051.1"/>
    <property type="molecule type" value="Genomic_DNA"/>
</dbReference>
<dbReference type="OrthoDB" id="1650029at2759"/>
<accession>A0A2G9H0K7</accession>
<dbReference type="AlphaFoldDB" id="A0A2G9H0K7"/>
<evidence type="ECO:0000313" key="2">
    <source>
        <dbReference type="Proteomes" id="UP000231279"/>
    </source>
</evidence>